<protein>
    <recommendedName>
        <fullName evidence="3">Reverse transcriptase domain-containing protein</fullName>
    </recommendedName>
</protein>
<feature type="non-terminal residue" evidence="1">
    <location>
        <position position="167"/>
    </location>
</feature>
<comment type="caution">
    <text evidence="1">The sequence shown here is derived from an EMBL/GenBank/DDBJ whole genome shotgun (WGS) entry which is preliminary data.</text>
</comment>
<evidence type="ECO:0000313" key="2">
    <source>
        <dbReference type="Proteomes" id="UP001642484"/>
    </source>
</evidence>
<evidence type="ECO:0000313" key="1">
    <source>
        <dbReference type="EMBL" id="CAK9046192.1"/>
    </source>
</evidence>
<reference evidence="1 2" key="1">
    <citation type="submission" date="2024-02" db="EMBL/GenBank/DDBJ databases">
        <authorList>
            <person name="Chen Y."/>
            <person name="Shah S."/>
            <person name="Dougan E. K."/>
            <person name="Thang M."/>
            <person name="Chan C."/>
        </authorList>
    </citation>
    <scope>NUCLEOTIDE SEQUENCE [LARGE SCALE GENOMIC DNA]</scope>
</reference>
<dbReference type="Proteomes" id="UP001642484">
    <property type="component" value="Unassembled WGS sequence"/>
</dbReference>
<sequence length="167" mass="18900">MQRVSLKSFVYDPHSLRGTCWRSKTTARGQPFGLVSSGLMSEGSFTWVLKFLWTMDQILTRLHLDDLDFVLPAFRDDLLVVPLEPMSYASALQHLRKFIHDITGRQRINPCISAQLIAENWTAETFAFCVSSIEEFSPAFFSELVPGEEVGALQRAFTRSPIGADLR</sequence>
<keyword evidence="2" id="KW-1185">Reference proteome</keyword>
<accession>A0ABP0M672</accession>
<organism evidence="1 2">
    <name type="scientific">Durusdinium trenchii</name>
    <dbReference type="NCBI Taxonomy" id="1381693"/>
    <lineage>
        <taxon>Eukaryota</taxon>
        <taxon>Sar</taxon>
        <taxon>Alveolata</taxon>
        <taxon>Dinophyceae</taxon>
        <taxon>Suessiales</taxon>
        <taxon>Symbiodiniaceae</taxon>
        <taxon>Durusdinium</taxon>
    </lineage>
</organism>
<proteinExistence type="predicted"/>
<name>A0ABP0M672_9DINO</name>
<dbReference type="EMBL" id="CAXAMN010015592">
    <property type="protein sequence ID" value="CAK9046192.1"/>
    <property type="molecule type" value="Genomic_DNA"/>
</dbReference>
<gene>
    <name evidence="1" type="ORF">CCMP2556_LOCUS24042</name>
</gene>
<evidence type="ECO:0008006" key="3">
    <source>
        <dbReference type="Google" id="ProtNLM"/>
    </source>
</evidence>